<dbReference type="Gene3D" id="3.40.50.10320">
    <property type="entry name" value="LmbE-like"/>
    <property type="match status" value="1"/>
</dbReference>
<accession>A0A7T5RK70</accession>
<dbReference type="InterPro" id="IPR003737">
    <property type="entry name" value="GlcNAc_PI_deacetylase-related"/>
</dbReference>
<evidence type="ECO:0000313" key="1">
    <source>
        <dbReference type="EMBL" id="QQG45639.1"/>
    </source>
</evidence>
<name>A0A7T5RK70_9BACT</name>
<dbReference type="SUPFAM" id="SSF102588">
    <property type="entry name" value="LmbE-like"/>
    <property type="match status" value="1"/>
</dbReference>
<dbReference type="AlphaFoldDB" id="A0A7T5RK70"/>
<evidence type="ECO:0000313" key="2">
    <source>
        <dbReference type="Proteomes" id="UP000595618"/>
    </source>
</evidence>
<reference evidence="1 2" key="1">
    <citation type="submission" date="2020-07" db="EMBL/GenBank/DDBJ databases">
        <title>Huge and variable diversity of episymbiotic CPR bacteria and DPANN archaea in groundwater ecosystems.</title>
        <authorList>
            <person name="He C.Y."/>
            <person name="Keren R."/>
            <person name="Whittaker M."/>
            <person name="Farag I.F."/>
            <person name="Doudna J."/>
            <person name="Cate J.H.D."/>
            <person name="Banfield J.F."/>
        </authorList>
    </citation>
    <scope>NUCLEOTIDE SEQUENCE [LARGE SCALE GENOMIC DNA]</scope>
    <source>
        <strain evidence="1">NC_groundwater_541_Ag_S-0.1um_46_50</strain>
    </source>
</reference>
<dbReference type="InterPro" id="IPR024078">
    <property type="entry name" value="LmbE-like_dom_sf"/>
</dbReference>
<dbReference type="PANTHER" id="PTHR12993">
    <property type="entry name" value="N-ACETYLGLUCOSAMINYL-PHOSPHATIDYLINOSITOL DE-N-ACETYLASE-RELATED"/>
    <property type="match status" value="1"/>
</dbReference>
<protein>
    <submittedName>
        <fullName evidence="1">PIG-L family deacetylase</fullName>
    </submittedName>
</protein>
<gene>
    <name evidence="1" type="ORF">HYW89_01835</name>
</gene>
<dbReference type="EMBL" id="CP066690">
    <property type="protein sequence ID" value="QQG45639.1"/>
    <property type="molecule type" value="Genomic_DNA"/>
</dbReference>
<sequence>MKTILAIYAHPDDPEISCGGTMIKYAKEGSRVILVIMTKGEKGSQDPKADLKEVAATRKKETKDAAEFIGIKEVVHLDYLDGELEDNRKTREIVVKLIRIYKPDLIIAPDPTSVFMQNYINHSDHRAIGWVVINSILPAGNWHFYHEQLEDGVEPHSTRELYLSSSLEPNYAEDVSDFFEDKLKALFMHKSQFAPHAPHTREEFREFLTKRAEEIGKRYGMRYAEEFRRLVFV</sequence>
<dbReference type="Proteomes" id="UP000595618">
    <property type="component" value="Chromosome"/>
</dbReference>
<dbReference type="PANTHER" id="PTHR12993:SF30">
    <property type="entry name" value="N-ACETYL-ALPHA-D-GLUCOSAMINYL L-MALATE DEACETYLASE 1"/>
    <property type="match status" value="1"/>
</dbReference>
<proteinExistence type="predicted"/>
<dbReference type="GO" id="GO:0016811">
    <property type="term" value="F:hydrolase activity, acting on carbon-nitrogen (but not peptide) bonds, in linear amides"/>
    <property type="evidence" value="ECO:0007669"/>
    <property type="project" value="TreeGrafter"/>
</dbReference>
<dbReference type="Pfam" id="PF02585">
    <property type="entry name" value="PIG-L"/>
    <property type="match status" value="1"/>
</dbReference>
<organism evidence="1 2">
    <name type="scientific">Candidatus Sungiibacteriota bacterium</name>
    <dbReference type="NCBI Taxonomy" id="2750080"/>
    <lineage>
        <taxon>Bacteria</taxon>
        <taxon>Candidatus Sungiibacteriota</taxon>
    </lineage>
</organism>